<dbReference type="RefSeq" id="WP_011305399.1">
    <property type="nucleotide sequence ID" value="NZ_CP009526.1"/>
</dbReference>
<dbReference type="PATRIC" id="fig|1434109.4.peg.775"/>
<feature type="region of interest" description="Disordered" evidence="1">
    <location>
        <begin position="62"/>
        <end position="136"/>
    </location>
</feature>
<evidence type="ECO:0000313" key="2">
    <source>
        <dbReference type="EMBL" id="AKB49889.1"/>
    </source>
</evidence>
<evidence type="ECO:0000313" key="3">
    <source>
        <dbReference type="Proteomes" id="UP000033038"/>
    </source>
</evidence>
<dbReference type="EMBL" id="CP009526">
    <property type="protein sequence ID" value="AKB49889.1"/>
    <property type="molecule type" value="Genomic_DNA"/>
</dbReference>
<dbReference type="GeneID" id="24822064"/>
<gene>
    <name evidence="2" type="ORF">MSBRW_0636</name>
</gene>
<dbReference type="KEGG" id="mbw:MSBRW_0636"/>
<dbReference type="AlphaFoldDB" id="A0A0E3QH29"/>
<feature type="compositionally biased region" description="Basic and acidic residues" evidence="1">
    <location>
        <begin position="89"/>
        <end position="136"/>
    </location>
</feature>
<dbReference type="HOGENOM" id="CLU_1048122_0_0_2"/>
<sequence length="238" mass="27634">MTLPEVCPLDESQTCKGRECHLFCLEWRSREPTCLIGYSITSKIKSGKAGRNRDTYAEDTFRKLGRQPLSKRKDVSEKGDWIPSRFTKKSSEKPVERTEESFSKNRHFQKTDVKKPDPKPKGNHDERLREIYDSSDAEKASIKLESRFKIEPVEQNPVIYADTRPKVQGKSKTPEKVVSRDKHTTIFAPFNNDKKDDSCLSGREEKVIKSAENKEKRKKLDKAMEIDLPETYDEDFWS</sequence>
<dbReference type="Proteomes" id="UP000033038">
    <property type="component" value="Chromosome"/>
</dbReference>
<protein>
    <submittedName>
        <fullName evidence="2">Uncharacterized protein</fullName>
    </submittedName>
</protein>
<proteinExistence type="predicted"/>
<organism evidence="2 3">
    <name type="scientific">Methanosarcina barkeri str. Wiesmoor</name>
    <dbReference type="NCBI Taxonomy" id="1434109"/>
    <lineage>
        <taxon>Archaea</taxon>
        <taxon>Methanobacteriati</taxon>
        <taxon>Methanobacteriota</taxon>
        <taxon>Stenosarchaea group</taxon>
        <taxon>Methanomicrobia</taxon>
        <taxon>Methanosarcinales</taxon>
        <taxon>Methanosarcinaceae</taxon>
        <taxon>Methanosarcina</taxon>
    </lineage>
</organism>
<evidence type="ECO:0000256" key="1">
    <source>
        <dbReference type="SAM" id="MobiDB-lite"/>
    </source>
</evidence>
<feature type="compositionally biased region" description="Basic and acidic residues" evidence="1">
    <location>
        <begin position="71"/>
        <end position="80"/>
    </location>
</feature>
<accession>A0A0E3QH29</accession>
<name>A0A0E3QH29_METBA</name>
<reference evidence="2 3" key="1">
    <citation type="submission" date="2014-07" db="EMBL/GenBank/DDBJ databases">
        <title>Methanogenic archaea and the global carbon cycle.</title>
        <authorList>
            <person name="Henriksen J.R."/>
            <person name="Luke J."/>
            <person name="Reinhart S."/>
            <person name="Benedict M.N."/>
            <person name="Youngblut N.D."/>
            <person name="Metcalf M.E."/>
            <person name="Whitaker R.J."/>
            <person name="Metcalf W.W."/>
        </authorList>
    </citation>
    <scope>NUCLEOTIDE SEQUENCE [LARGE SCALE GENOMIC DNA]</scope>
    <source>
        <strain evidence="2 3">Wiesmoor</strain>
    </source>
</reference>